<organism evidence="1 2">
    <name type="scientific">Eumeta variegata</name>
    <name type="common">Bagworm moth</name>
    <name type="synonym">Eumeta japonica</name>
    <dbReference type="NCBI Taxonomy" id="151549"/>
    <lineage>
        <taxon>Eukaryota</taxon>
        <taxon>Metazoa</taxon>
        <taxon>Ecdysozoa</taxon>
        <taxon>Arthropoda</taxon>
        <taxon>Hexapoda</taxon>
        <taxon>Insecta</taxon>
        <taxon>Pterygota</taxon>
        <taxon>Neoptera</taxon>
        <taxon>Endopterygota</taxon>
        <taxon>Lepidoptera</taxon>
        <taxon>Glossata</taxon>
        <taxon>Ditrysia</taxon>
        <taxon>Tineoidea</taxon>
        <taxon>Psychidae</taxon>
        <taxon>Oiketicinae</taxon>
        <taxon>Eumeta</taxon>
    </lineage>
</organism>
<comment type="caution">
    <text evidence="1">The sequence shown here is derived from an EMBL/GenBank/DDBJ whole genome shotgun (WGS) entry which is preliminary data.</text>
</comment>
<dbReference type="PANTHER" id="PTHR47027:SF20">
    <property type="entry name" value="REVERSE TRANSCRIPTASE-LIKE PROTEIN WITH RNA-DIRECTED DNA POLYMERASE DOMAIN"/>
    <property type="match status" value="1"/>
</dbReference>
<protein>
    <recommendedName>
        <fullName evidence="3">Reverse transcriptase domain-containing protein</fullName>
    </recommendedName>
</protein>
<accession>A0A4C1Z9Q9</accession>
<evidence type="ECO:0008006" key="3">
    <source>
        <dbReference type="Google" id="ProtNLM"/>
    </source>
</evidence>
<dbReference type="OrthoDB" id="425681at2759"/>
<dbReference type="PANTHER" id="PTHR47027">
    <property type="entry name" value="REVERSE TRANSCRIPTASE DOMAIN-CONTAINING PROTEIN"/>
    <property type="match status" value="1"/>
</dbReference>
<gene>
    <name evidence="1" type="ORF">EVAR_60338_1</name>
</gene>
<dbReference type="EMBL" id="BGZK01001630">
    <property type="protein sequence ID" value="GBP83639.1"/>
    <property type="molecule type" value="Genomic_DNA"/>
</dbReference>
<sequence>MDEVTVKCHLYAEDQIVLAPSAYGLQEMVNNINDFDNEFVKKSGMKVNASKTKVMVFERDESTTECDIQIKGEKFKQVKEFVYLGSLFTNYGKHDNDIERKVNEGNKVNGALLTIMNSKCVSR</sequence>
<evidence type="ECO:0000313" key="1">
    <source>
        <dbReference type="EMBL" id="GBP83639.1"/>
    </source>
</evidence>
<dbReference type="STRING" id="151549.A0A4C1Z9Q9"/>
<dbReference type="AlphaFoldDB" id="A0A4C1Z9Q9"/>
<reference evidence="1 2" key="1">
    <citation type="journal article" date="2019" name="Commun. Biol.">
        <title>The bagworm genome reveals a unique fibroin gene that provides high tensile strength.</title>
        <authorList>
            <person name="Kono N."/>
            <person name="Nakamura H."/>
            <person name="Ohtoshi R."/>
            <person name="Tomita M."/>
            <person name="Numata K."/>
            <person name="Arakawa K."/>
        </authorList>
    </citation>
    <scope>NUCLEOTIDE SEQUENCE [LARGE SCALE GENOMIC DNA]</scope>
</reference>
<dbReference type="Proteomes" id="UP000299102">
    <property type="component" value="Unassembled WGS sequence"/>
</dbReference>
<proteinExistence type="predicted"/>
<name>A0A4C1Z9Q9_EUMVA</name>
<evidence type="ECO:0000313" key="2">
    <source>
        <dbReference type="Proteomes" id="UP000299102"/>
    </source>
</evidence>
<keyword evidence="2" id="KW-1185">Reference proteome</keyword>